<dbReference type="EMBL" id="LFZN01000040">
    <property type="protein sequence ID" value="KXT02606.1"/>
    <property type="molecule type" value="Genomic_DNA"/>
</dbReference>
<evidence type="ECO:0000313" key="4">
    <source>
        <dbReference type="Proteomes" id="UP000070133"/>
    </source>
</evidence>
<organism evidence="3 4">
    <name type="scientific">Pseudocercospora eumusae</name>
    <dbReference type="NCBI Taxonomy" id="321146"/>
    <lineage>
        <taxon>Eukaryota</taxon>
        <taxon>Fungi</taxon>
        <taxon>Dikarya</taxon>
        <taxon>Ascomycota</taxon>
        <taxon>Pezizomycotina</taxon>
        <taxon>Dothideomycetes</taxon>
        <taxon>Dothideomycetidae</taxon>
        <taxon>Mycosphaerellales</taxon>
        <taxon>Mycosphaerellaceae</taxon>
        <taxon>Pseudocercospora</taxon>
    </lineage>
</organism>
<name>A0A139HJM4_9PEZI</name>
<dbReference type="InterPro" id="IPR011008">
    <property type="entry name" value="Dimeric_a/b-barrel"/>
</dbReference>
<dbReference type="PROSITE" id="PS51502">
    <property type="entry name" value="S_R_A_B_BARREL"/>
    <property type="match status" value="1"/>
</dbReference>
<proteinExistence type="predicted"/>
<comment type="caution">
    <text evidence="3">The sequence shown here is derived from an EMBL/GenBank/DDBJ whole genome shotgun (WGS) entry which is preliminary data.</text>
</comment>
<dbReference type="OrthoDB" id="3830014at2759"/>
<dbReference type="AlphaFoldDB" id="A0A139HJM4"/>
<dbReference type="Proteomes" id="UP000070133">
    <property type="component" value="Unassembled WGS sequence"/>
</dbReference>
<evidence type="ECO:0000259" key="2">
    <source>
        <dbReference type="PROSITE" id="PS51502"/>
    </source>
</evidence>
<dbReference type="SUPFAM" id="SSF54909">
    <property type="entry name" value="Dimeric alpha+beta barrel"/>
    <property type="match status" value="1"/>
</dbReference>
<evidence type="ECO:0000256" key="1">
    <source>
        <dbReference type="SAM" id="MobiDB-lite"/>
    </source>
</evidence>
<dbReference type="InterPro" id="IPR013097">
    <property type="entry name" value="Dabb"/>
</dbReference>
<dbReference type="SMART" id="SM00886">
    <property type="entry name" value="Dabb"/>
    <property type="match status" value="1"/>
</dbReference>
<feature type="compositionally biased region" description="Polar residues" evidence="1">
    <location>
        <begin position="118"/>
        <end position="132"/>
    </location>
</feature>
<gene>
    <name evidence="3" type="ORF">AC578_10700</name>
</gene>
<accession>A0A139HJM4</accession>
<keyword evidence="4" id="KW-1185">Reference proteome</keyword>
<feature type="region of interest" description="Disordered" evidence="1">
    <location>
        <begin position="115"/>
        <end position="147"/>
    </location>
</feature>
<sequence length="147" mass="16920">MLIRTTARSSFAKAASCISRRAYTATMAQRHVKRTTMFKVPAEHIDTVLKEYEVLRKNAKRNGEPYIVSNVSRRVLNTGSPLSEGFTIVSQSIFKNHDDHDFYDKECEAHKELKARSTEPQNALVQPSNMSVENHEQSPYWRNDRGY</sequence>
<feature type="domain" description="Stress-response A/B barrel" evidence="2">
    <location>
        <begin position="32"/>
        <end position="130"/>
    </location>
</feature>
<protein>
    <recommendedName>
        <fullName evidence="2">Stress-response A/B barrel domain-containing protein</fullName>
    </recommendedName>
</protein>
<evidence type="ECO:0000313" key="3">
    <source>
        <dbReference type="EMBL" id="KXT02606.1"/>
    </source>
</evidence>
<reference evidence="3 4" key="1">
    <citation type="submission" date="2015-07" db="EMBL/GenBank/DDBJ databases">
        <title>Comparative genomics of the Sigatoka disease complex on banana suggests a link between parallel evolutionary changes in Pseudocercospora fijiensis and Pseudocercospora eumusae and increased virulence on the banana host.</title>
        <authorList>
            <person name="Chang T.-C."/>
            <person name="Salvucci A."/>
            <person name="Crous P.W."/>
            <person name="Stergiopoulos I."/>
        </authorList>
    </citation>
    <scope>NUCLEOTIDE SEQUENCE [LARGE SCALE GENOMIC DNA]</scope>
    <source>
        <strain evidence="3 4">CBS 114824</strain>
    </source>
</reference>